<dbReference type="GO" id="GO:0010486">
    <property type="term" value="F:manganese:proton antiporter activity"/>
    <property type="evidence" value="ECO:0007669"/>
    <property type="project" value="TreeGrafter"/>
</dbReference>
<comment type="similarity">
    <text evidence="3">Belongs to the cation diffusion facilitator (CDF) transporter (TC 2.A.4) family. SLC30A subfamily.</text>
</comment>
<dbReference type="Gene3D" id="1.20.1510.10">
    <property type="entry name" value="Cation efflux protein transmembrane domain"/>
    <property type="match status" value="1"/>
</dbReference>
<dbReference type="SUPFAM" id="SSF161111">
    <property type="entry name" value="Cation efflux protein transmembrane domain-like"/>
    <property type="match status" value="1"/>
</dbReference>
<comment type="caution">
    <text evidence="8">The sequence shown here is derived from an EMBL/GenBank/DDBJ whole genome shotgun (WGS) entry which is preliminary data.</text>
</comment>
<evidence type="ECO:0000256" key="7">
    <source>
        <dbReference type="ARBA" id="ARBA00023136"/>
    </source>
</evidence>
<organism evidence="8 9">
    <name type="scientific">Dendrobium chrysotoxum</name>
    <name type="common">Orchid</name>
    <dbReference type="NCBI Taxonomy" id="161865"/>
    <lineage>
        <taxon>Eukaryota</taxon>
        <taxon>Viridiplantae</taxon>
        <taxon>Streptophyta</taxon>
        <taxon>Embryophyta</taxon>
        <taxon>Tracheophyta</taxon>
        <taxon>Spermatophyta</taxon>
        <taxon>Magnoliopsida</taxon>
        <taxon>Liliopsida</taxon>
        <taxon>Asparagales</taxon>
        <taxon>Orchidaceae</taxon>
        <taxon>Epidendroideae</taxon>
        <taxon>Malaxideae</taxon>
        <taxon>Dendrobiinae</taxon>
        <taxon>Dendrobium</taxon>
    </lineage>
</organism>
<dbReference type="GO" id="GO:0016020">
    <property type="term" value="C:membrane"/>
    <property type="evidence" value="ECO:0007669"/>
    <property type="project" value="UniProtKB-SubCell"/>
</dbReference>
<comment type="subcellular location">
    <subcellularLocation>
        <location evidence="2">Membrane</location>
        <topology evidence="2">Multi-pass membrane protein</topology>
    </subcellularLocation>
</comment>
<reference evidence="8 9" key="1">
    <citation type="journal article" date="2021" name="Hortic Res">
        <title>Chromosome-scale assembly of the Dendrobium chrysotoxum genome enhances the understanding of orchid evolution.</title>
        <authorList>
            <person name="Zhang Y."/>
            <person name="Zhang G.Q."/>
            <person name="Zhang D."/>
            <person name="Liu X.D."/>
            <person name="Xu X.Y."/>
            <person name="Sun W.H."/>
            <person name="Yu X."/>
            <person name="Zhu X."/>
            <person name="Wang Z.W."/>
            <person name="Zhao X."/>
            <person name="Zhong W.Y."/>
            <person name="Chen H."/>
            <person name="Yin W.L."/>
            <person name="Huang T."/>
            <person name="Niu S.C."/>
            <person name="Liu Z.J."/>
        </authorList>
    </citation>
    <scope>NUCLEOTIDE SEQUENCE [LARGE SCALE GENOMIC DNA]</scope>
    <source>
        <strain evidence="8">Lindl</strain>
    </source>
</reference>
<name>A0AAV7GQN3_DENCH</name>
<evidence type="ECO:0000256" key="5">
    <source>
        <dbReference type="ARBA" id="ARBA00022692"/>
    </source>
</evidence>
<evidence type="ECO:0000313" key="9">
    <source>
        <dbReference type="Proteomes" id="UP000775213"/>
    </source>
</evidence>
<sequence length="158" mass="17730">MAAQMGSGDDAEGSKLLLAEAGQQEHSWRLNFEGIRRAELLERRPHRGLHDCLAVLGQHGFYLETLWFLKIDLFFHVILIEKEREKVAKSEILAIRISNIANMVLFAAKVYASIRSGSLAIIASTLDSLLDLLSDDYKLWDNTMAVHVLVKELLNLAG</sequence>
<comment type="function">
    <text evidence="1">Involved in sequestration of excess metal in the cytoplasm into vacuoles to maintain metal homeostasis.</text>
</comment>
<dbReference type="PANTHER" id="PTHR43840">
    <property type="entry name" value="MITOCHONDRIAL METAL TRANSPORTER 1-RELATED"/>
    <property type="match status" value="1"/>
</dbReference>
<evidence type="ECO:0000256" key="2">
    <source>
        <dbReference type="ARBA" id="ARBA00004141"/>
    </source>
</evidence>
<keyword evidence="4" id="KW-0813">Transport</keyword>
<keyword evidence="5" id="KW-0812">Transmembrane</keyword>
<proteinExistence type="inferred from homology"/>
<dbReference type="InterPro" id="IPR027469">
    <property type="entry name" value="Cation_efflux_TMD_sf"/>
</dbReference>
<protein>
    <submittedName>
        <fullName evidence="8">Uncharacterized protein</fullName>
    </submittedName>
</protein>
<gene>
    <name evidence="8" type="ORF">IEQ34_013293</name>
</gene>
<dbReference type="InterPro" id="IPR050291">
    <property type="entry name" value="CDF_Transporter"/>
</dbReference>
<evidence type="ECO:0000313" key="8">
    <source>
        <dbReference type="EMBL" id="KAH0457978.1"/>
    </source>
</evidence>
<accession>A0AAV7GQN3</accession>
<evidence type="ECO:0000256" key="3">
    <source>
        <dbReference type="ARBA" id="ARBA00008873"/>
    </source>
</evidence>
<keyword evidence="7" id="KW-0472">Membrane</keyword>
<evidence type="ECO:0000256" key="4">
    <source>
        <dbReference type="ARBA" id="ARBA00022448"/>
    </source>
</evidence>
<dbReference type="Proteomes" id="UP000775213">
    <property type="component" value="Unassembled WGS sequence"/>
</dbReference>
<dbReference type="PANTHER" id="PTHR43840:SF5">
    <property type="entry name" value="METAL TOLERANCE PROTEIN 11"/>
    <property type="match status" value="1"/>
</dbReference>
<dbReference type="AlphaFoldDB" id="A0AAV7GQN3"/>
<evidence type="ECO:0000256" key="1">
    <source>
        <dbReference type="ARBA" id="ARBA00003168"/>
    </source>
</evidence>
<keyword evidence="6" id="KW-1133">Transmembrane helix</keyword>
<evidence type="ECO:0000256" key="6">
    <source>
        <dbReference type="ARBA" id="ARBA00022989"/>
    </source>
</evidence>
<dbReference type="EMBL" id="JAGFBR010000012">
    <property type="protein sequence ID" value="KAH0457978.1"/>
    <property type="molecule type" value="Genomic_DNA"/>
</dbReference>
<keyword evidence="9" id="KW-1185">Reference proteome</keyword>